<evidence type="ECO:0000313" key="7">
    <source>
        <dbReference type="EMBL" id="AXY75888.1"/>
    </source>
</evidence>
<dbReference type="PROSITE" id="PS51352">
    <property type="entry name" value="THIOREDOXIN_2"/>
    <property type="match status" value="1"/>
</dbReference>
<evidence type="ECO:0000256" key="3">
    <source>
        <dbReference type="ARBA" id="ARBA00023157"/>
    </source>
</evidence>
<keyword evidence="4" id="KW-0676">Redox-active center</keyword>
<dbReference type="PANTHER" id="PTHR42852">
    <property type="entry name" value="THIOL:DISULFIDE INTERCHANGE PROTEIN DSBE"/>
    <property type="match status" value="1"/>
</dbReference>
<keyword evidence="8" id="KW-1185">Reference proteome</keyword>
<organism evidence="7 8">
    <name type="scientific">Paraflavitalea soli</name>
    <dbReference type="NCBI Taxonomy" id="2315862"/>
    <lineage>
        <taxon>Bacteria</taxon>
        <taxon>Pseudomonadati</taxon>
        <taxon>Bacteroidota</taxon>
        <taxon>Chitinophagia</taxon>
        <taxon>Chitinophagales</taxon>
        <taxon>Chitinophagaceae</taxon>
        <taxon>Paraflavitalea</taxon>
    </lineage>
</organism>
<dbReference type="CDD" id="cd02966">
    <property type="entry name" value="TlpA_like_family"/>
    <property type="match status" value="1"/>
</dbReference>
<dbReference type="SUPFAM" id="SSF52833">
    <property type="entry name" value="Thioredoxin-like"/>
    <property type="match status" value="1"/>
</dbReference>
<keyword evidence="3" id="KW-1015">Disulfide bond</keyword>
<evidence type="ECO:0000256" key="1">
    <source>
        <dbReference type="ARBA" id="ARBA00004196"/>
    </source>
</evidence>
<feature type="chain" id="PRO_5017615075" evidence="5">
    <location>
        <begin position="19"/>
        <end position="394"/>
    </location>
</feature>
<dbReference type="PANTHER" id="PTHR42852:SF6">
    <property type="entry name" value="THIOL:DISULFIDE INTERCHANGE PROTEIN DSBE"/>
    <property type="match status" value="1"/>
</dbReference>
<dbReference type="Gene3D" id="3.40.30.10">
    <property type="entry name" value="Glutaredoxin"/>
    <property type="match status" value="1"/>
</dbReference>
<proteinExistence type="predicted"/>
<name>A0A3B7MP05_9BACT</name>
<dbReference type="GO" id="GO:0017004">
    <property type="term" value="P:cytochrome complex assembly"/>
    <property type="evidence" value="ECO:0007669"/>
    <property type="project" value="UniProtKB-KW"/>
</dbReference>
<dbReference type="Pfam" id="PF12543">
    <property type="entry name" value="DUF3738"/>
    <property type="match status" value="1"/>
</dbReference>
<evidence type="ECO:0000256" key="2">
    <source>
        <dbReference type="ARBA" id="ARBA00022748"/>
    </source>
</evidence>
<dbReference type="GO" id="GO:0016491">
    <property type="term" value="F:oxidoreductase activity"/>
    <property type="evidence" value="ECO:0007669"/>
    <property type="project" value="InterPro"/>
</dbReference>
<dbReference type="InterPro" id="IPR050553">
    <property type="entry name" value="Thioredoxin_ResA/DsbE_sf"/>
</dbReference>
<dbReference type="RefSeq" id="WP_119051769.1">
    <property type="nucleotide sequence ID" value="NZ_CP032157.1"/>
</dbReference>
<dbReference type="AlphaFoldDB" id="A0A3B7MP05"/>
<dbReference type="OrthoDB" id="793244at2"/>
<dbReference type="GO" id="GO:0030313">
    <property type="term" value="C:cell envelope"/>
    <property type="evidence" value="ECO:0007669"/>
    <property type="project" value="UniProtKB-SubCell"/>
</dbReference>
<protein>
    <submittedName>
        <fullName evidence="7">DUF3738 domain-containing protein</fullName>
    </submittedName>
</protein>
<dbReference type="Pfam" id="PF00578">
    <property type="entry name" value="AhpC-TSA"/>
    <property type="match status" value="1"/>
</dbReference>
<comment type="subcellular location">
    <subcellularLocation>
        <location evidence="1">Cell envelope</location>
    </subcellularLocation>
</comment>
<evidence type="ECO:0000256" key="5">
    <source>
        <dbReference type="SAM" id="SignalP"/>
    </source>
</evidence>
<feature type="signal peptide" evidence="5">
    <location>
        <begin position="1"/>
        <end position="18"/>
    </location>
</feature>
<dbReference type="InterPro" id="IPR017801">
    <property type="entry name" value="DUF3738"/>
</dbReference>
<keyword evidence="5" id="KW-0732">Signal</keyword>
<sequence>MRISLAILMIIVCLQANGQPLLKTGDLFPDMIIRNIINAPVKELEARKSTSKFTILNFWGTWCSPCLPEMDSLAKLQASNSARIQVIAISNETPDRLQKYLQRKPSGIWLVSDTASWLYSQFGFNYVGQSAILDQQHRIVALVRTDSINQQLIDQLIRKEKIRSSAETGNKMDVEADPFAIDSSLGYQLTWSGYRKGVGSMSKTYLKTAFEGRRRTYMNVCPSNILMDIYKVSYNQVLYEVPKKSVCDWEDKNSLFCFDLLVKPEQKDSLYIIMEQVLSKLLPVKYRLEKKEMPVYVLRRLPDAAWQESSATTSESSFSGRGFKGTGIALKPFIDYVANELQLPVIDETGLTGKYDITTENVMRTTEDMLAALKKLGLTVEKTNRALDALIIYR</sequence>
<evidence type="ECO:0000259" key="6">
    <source>
        <dbReference type="PROSITE" id="PS51352"/>
    </source>
</evidence>
<dbReference type="InterPro" id="IPR000866">
    <property type="entry name" value="AhpC/TSA"/>
</dbReference>
<keyword evidence="2" id="KW-0201">Cytochrome c-type biogenesis</keyword>
<dbReference type="Proteomes" id="UP000263900">
    <property type="component" value="Chromosome"/>
</dbReference>
<dbReference type="KEGG" id="pseg:D3H65_18725"/>
<dbReference type="InterPro" id="IPR013766">
    <property type="entry name" value="Thioredoxin_domain"/>
</dbReference>
<dbReference type="EMBL" id="CP032157">
    <property type="protein sequence ID" value="AXY75888.1"/>
    <property type="molecule type" value="Genomic_DNA"/>
</dbReference>
<dbReference type="InterPro" id="IPR036249">
    <property type="entry name" value="Thioredoxin-like_sf"/>
</dbReference>
<feature type="domain" description="Thioredoxin" evidence="6">
    <location>
        <begin position="22"/>
        <end position="167"/>
    </location>
</feature>
<evidence type="ECO:0000256" key="4">
    <source>
        <dbReference type="ARBA" id="ARBA00023284"/>
    </source>
</evidence>
<accession>A0A3B7MP05</accession>
<dbReference type="GO" id="GO:0016209">
    <property type="term" value="F:antioxidant activity"/>
    <property type="evidence" value="ECO:0007669"/>
    <property type="project" value="InterPro"/>
</dbReference>
<evidence type="ECO:0000313" key="8">
    <source>
        <dbReference type="Proteomes" id="UP000263900"/>
    </source>
</evidence>
<gene>
    <name evidence="7" type="ORF">D3H65_18725</name>
</gene>
<reference evidence="7 8" key="1">
    <citation type="submission" date="2018-09" db="EMBL/GenBank/DDBJ databases">
        <title>Genome sequencing of strain 6GH32-13.</title>
        <authorList>
            <person name="Weon H.-Y."/>
            <person name="Heo J."/>
            <person name="Kwon S.-W."/>
        </authorList>
    </citation>
    <scope>NUCLEOTIDE SEQUENCE [LARGE SCALE GENOMIC DNA]</scope>
    <source>
        <strain evidence="7 8">5GH32-13</strain>
    </source>
</reference>